<dbReference type="Pfam" id="PF01047">
    <property type="entry name" value="MarR"/>
    <property type="match status" value="1"/>
</dbReference>
<dbReference type="Gene3D" id="1.10.10.10">
    <property type="entry name" value="Winged helix-like DNA-binding domain superfamily/Winged helix DNA-binding domain"/>
    <property type="match status" value="1"/>
</dbReference>
<protein>
    <recommendedName>
        <fullName evidence="1">HTH marR-type domain-containing protein</fullName>
    </recommendedName>
</protein>
<dbReference type="GO" id="GO:0006950">
    <property type="term" value="P:response to stress"/>
    <property type="evidence" value="ECO:0007669"/>
    <property type="project" value="TreeGrafter"/>
</dbReference>
<dbReference type="InterPro" id="IPR036390">
    <property type="entry name" value="WH_DNA-bd_sf"/>
</dbReference>
<gene>
    <name evidence="2" type="ORF">MNBD_GAMMA05-164</name>
</gene>
<name>A0A3B0X6E6_9ZZZZ</name>
<dbReference type="SUPFAM" id="SSF46785">
    <property type="entry name" value="Winged helix' DNA-binding domain"/>
    <property type="match status" value="1"/>
</dbReference>
<reference evidence="2" key="1">
    <citation type="submission" date="2018-06" db="EMBL/GenBank/DDBJ databases">
        <authorList>
            <person name="Zhirakovskaya E."/>
        </authorList>
    </citation>
    <scope>NUCLEOTIDE SEQUENCE</scope>
</reference>
<sequence length="146" mass="16699">MKSLAKQHGLHDCACFNIRKSARVLTQHYDSALQPIELRATQFTILGVLSACSSITVTELAEHLMMDRTTLTRNLRPLEKQGLINTRQGDDKRTRLIELSKKGKNRLKKAIPLWKKAQKQVTDYMGSDRFNEFLNELNYVNNIPSA</sequence>
<evidence type="ECO:0000313" key="2">
    <source>
        <dbReference type="EMBL" id="VAW52306.1"/>
    </source>
</evidence>
<dbReference type="InterPro" id="IPR000835">
    <property type="entry name" value="HTH_MarR-typ"/>
</dbReference>
<dbReference type="EMBL" id="UOFE01000026">
    <property type="protein sequence ID" value="VAW52306.1"/>
    <property type="molecule type" value="Genomic_DNA"/>
</dbReference>
<accession>A0A3B0X6E6</accession>
<feature type="domain" description="HTH marR-type" evidence="1">
    <location>
        <begin position="1"/>
        <end position="142"/>
    </location>
</feature>
<dbReference type="PANTHER" id="PTHR33164">
    <property type="entry name" value="TRANSCRIPTIONAL REGULATOR, MARR FAMILY"/>
    <property type="match status" value="1"/>
</dbReference>
<proteinExistence type="predicted"/>
<evidence type="ECO:0000259" key="1">
    <source>
        <dbReference type="PROSITE" id="PS50995"/>
    </source>
</evidence>
<dbReference type="SMART" id="SM00347">
    <property type="entry name" value="HTH_MARR"/>
    <property type="match status" value="1"/>
</dbReference>
<dbReference type="CDD" id="cd00090">
    <property type="entry name" value="HTH_ARSR"/>
    <property type="match status" value="1"/>
</dbReference>
<dbReference type="AlphaFoldDB" id="A0A3B0X6E6"/>
<dbReference type="InterPro" id="IPR036388">
    <property type="entry name" value="WH-like_DNA-bd_sf"/>
</dbReference>
<dbReference type="PROSITE" id="PS50995">
    <property type="entry name" value="HTH_MARR_2"/>
    <property type="match status" value="1"/>
</dbReference>
<dbReference type="GO" id="GO:0003700">
    <property type="term" value="F:DNA-binding transcription factor activity"/>
    <property type="evidence" value="ECO:0007669"/>
    <property type="project" value="InterPro"/>
</dbReference>
<organism evidence="2">
    <name type="scientific">hydrothermal vent metagenome</name>
    <dbReference type="NCBI Taxonomy" id="652676"/>
    <lineage>
        <taxon>unclassified sequences</taxon>
        <taxon>metagenomes</taxon>
        <taxon>ecological metagenomes</taxon>
    </lineage>
</organism>
<dbReference type="InterPro" id="IPR039422">
    <property type="entry name" value="MarR/SlyA-like"/>
</dbReference>
<dbReference type="InterPro" id="IPR011991">
    <property type="entry name" value="ArsR-like_HTH"/>
</dbReference>
<dbReference type="PANTHER" id="PTHR33164:SF105">
    <property type="entry name" value="TRANSCRIPTIONAL REPRESSOR PROTEIN-RELATED"/>
    <property type="match status" value="1"/>
</dbReference>